<accession>A0A2P2Q1N7</accession>
<evidence type="ECO:0000313" key="1">
    <source>
        <dbReference type="EMBL" id="MBX60898.1"/>
    </source>
</evidence>
<organism evidence="1">
    <name type="scientific">Rhizophora mucronata</name>
    <name type="common">Asiatic mangrove</name>
    <dbReference type="NCBI Taxonomy" id="61149"/>
    <lineage>
        <taxon>Eukaryota</taxon>
        <taxon>Viridiplantae</taxon>
        <taxon>Streptophyta</taxon>
        <taxon>Embryophyta</taxon>
        <taxon>Tracheophyta</taxon>
        <taxon>Spermatophyta</taxon>
        <taxon>Magnoliopsida</taxon>
        <taxon>eudicotyledons</taxon>
        <taxon>Gunneridae</taxon>
        <taxon>Pentapetalae</taxon>
        <taxon>rosids</taxon>
        <taxon>fabids</taxon>
        <taxon>Malpighiales</taxon>
        <taxon>Rhizophoraceae</taxon>
        <taxon>Rhizophora</taxon>
    </lineage>
</organism>
<dbReference type="AlphaFoldDB" id="A0A2P2Q1N7"/>
<name>A0A2P2Q1N7_RHIMU</name>
<proteinExistence type="predicted"/>
<sequence>MELVKAPGFGLPSLNFKMLFLV</sequence>
<dbReference type="EMBL" id="GGEC01080414">
    <property type="protein sequence ID" value="MBX60898.1"/>
    <property type="molecule type" value="Transcribed_RNA"/>
</dbReference>
<reference evidence="1" key="1">
    <citation type="submission" date="2018-02" db="EMBL/GenBank/DDBJ databases">
        <title>Rhizophora mucronata_Transcriptome.</title>
        <authorList>
            <person name="Meera S.P."/>
            <person name="Sreeshan A."/>
            <person name="Augustine A."/>
        </authorList>
    </citation>
    <scope>NUCLEOTIDE SEQUENCE</scope>
    <source>
        <tissue evidence="1">Leaf</tissue>
    </source>
</reference>
<protein>
    <submittedName>
        <fullName evidence="1">Uncharacterized protein</fullName>
    </submittedName>
</protein>